<evidence type="ECO:0000256" key="1">
    <source>
        <dbReference type="SAM" id="Phobius"/>
    </source>
</evidence>
<name>A0A0R0BPJ0_9GAMM</name>
<dbReference type="Proteomes" id="UP000051254">
    <property type="component" value="Unassembled WGS sequence"/>
</dbReference>
<dbReference type="SMART" id="SM00567">
    <property type="entry name" value="EZ_HEAT"/>
    <property type="match status" value="3"/>
</dbReference>
<keyword evidence="1" id="KW-0812">Transmembrane</keyword>
<dbReference type="RefSeq" id="WP_057664563.1">
    <property type="nucleotide sequence ID" value="NZ_LDJH01000007.1"/>
</dbReference>
<sequence>MSDVTIAKWVALTTLCLALVVLLAILVLRRLADARQRRDRAAYQRWQAVFERALAGDALSSLPTTVDAGELAGLLEAWNTLHERIAADQAQPLRALGQQLALSGRCAHLLRGSYHDRALAVIALGHLQDKQGFALVEPLLHDRSPIVSLCAARALSMIDPSQAMSRFIPLIVDRPEWTPGHVARILSENGEYVAVRELSNALLHASAETSVKLLRFLTDIDAQQSAQVVHRLLNEPVDDQVLSACLQVLHDRNDLPRVRQLLAAKRWHVRMHAASALGRLGAAEDQALLEPLLADPVWWVRYRAAEAIAALPGVGLPGLQAVQPRVRDRFGREIIAQVVAEKRMAEQPA</sequence>
<gene>
    <name evidence="2" type="ORF">ABB25_05030</name>
</gene>
<evidence type="ECO:0008006" key="4">
    <source>
        <dbReference type="Google" id="ProtNLM"/>
    </source>
</evidence>
<organism evidence="2 3">
    <name type="scientific">Stenotrophomonas koreensis</name>
    <dbReference type="NCBI Taxonomy" id="266128"/>
    <lineage>
        <taxon>Bacteria</taxon>
        <taxon>Pseudomonadati</taxon>
        <taxon>Pseudomonadota</taxon>
        <taxon>Gammaproteobacteria</taxon>
        <taxon>Lysobacterales</taxon>
        <taxon>Lysobacteraceae</taxon>
        <taxon>Stenotrophomonas</taxon>
    </lineage>
</organism>
<evidence type="ECO:0000313" key="2">
    <source>
        <dbReference type="EMBL" id="KRG59215.1"/>
    </source>
</evidence>
<dbReference type="Gene3D" id="1.25.10.10">
    <property type="entry name" value="Leucine-rich Repeat Variant"/>
    <property type="match status" value="2"/>
</dbReference>
<keyword evidence="1" id="KW-0472">Membrane</keyword>
<evidence type="ECO:0000313" key="3">
    <source>
        <dbReference type="Proteomes" id="UP000051254"/>
    </source>
</evidence>
<dbReference type="EMBL" id="LDJH01000007">
    <property type="protein sequence ID" value="KRG59215.1"/>
    <property type="molecule type" value="Genomic_DNA"/>
</dbReference>
<dbReference type="Pfam" id="PF13646">
    <property type="entry name" value="HEAT_2"/>
    <property type="match status" value="1"/>
</dbReference>
<dbReference type="InterPro" id="IPR004155">
    <property type="entry name" value="PBS_lyase_HEAT"/>
</dbReference>
<dbReference type="STRING" id="266128.ABB25_05030"/>
<reference evidence="2 3" key="1">
    <citation type="submission" date="2015-05" db="EMBL/GenBank/DDBJ databases">
        <title>Genome sequencing and analysis of members of genus Stenotrophomonas.</title>
        <authorList>
            <person name="Patil P.P."/>
            <person name="Midha S."/>
            <person name="Patil P.B."/>
        </authorList>
    </citation>
    <scope>NUCLEOTIDE SEQUENCE [LARGE SCALE GENOMIC DNA]</scope>
    <source>
        <strain evidence="2 3">DSM 17805</strain>
    </source>
</reference>
<dbReference type="SUPFAM" id="SSF48371">
    <property type="entry name" value="ARM repeat"/>
    <property type="match status" value="1"/>
</dbReference>
<feature type="transmembrane region" description="Helical" evidence="1">
    <location>
        <begin position="6"/>
        <end position="28"/>
    </location>
</feature>
<accession>A0A0R0BPJ0</accession>
<protein>
    <recommendedName>
        <fullName evidence="4">HEAT repeat domain-containing protein</fullName>
    </recommendedName>
</protein>
<keyword evidence="3" id="KW-1185">Reference proteome</keyword>
<dbReference type="OrthoDB" id="9801841at2"/>
<dbReference type="PATRIC" id="fig|266128.3.peg.2664"/>
<comment type="caution">
    <text evidence="2">The sequence shown here is derived from an EMBL/GenBank/DDBJ whole genome shotgun (WGS) entry which is preliminary data.</text>
</comment>
<dbReference type="InterPro" id="IPR011989">
    <property type="entry name" value="ARM-like"/>
</dbReference>
<dbReference type="AlphaFoldDB" id="A0A0R0BPJ0"/>
<dbReference type="InterPro" id="IPR016024">
    <property type="entry name" value="ARM-type_fold"/>
</dbReference>
<keyword evidence="1" id="KW-1133">Transmembrane helix</keyword>
<proteinExistence type="predicted"/>